<keyword evidence="2" id="KW-1185">Reference proteome</keyword>
<dbReference type="EMBL" id="QGML01001040">
    <property type="protein sequence ID" value="TVY89940.1"/>
    <property type="molecule type" value="Genomic_DNA"/>
</dbReference>
<proteinExistence type="predicted"/>
<evidence type="ECO:0000313" key="2">
    <source>
        <dbReference type="Proteomes" id="UP000315522"/>
    </source>
</evidence>
<comment type="caution">
    <text evidence="1">The sequence shown here is derived from an EMBL/GenBank/DDBJ whole genome shotgun (WGS) entry which is preliminary data.</text>
</comment>
<dbReference type="AlphaFoldDB" id="A0A559MAH6"/>
<accession>A0A559MAH6</accession>
<reference evidence="1 2" key="1">
    <citation type="submission" date="2018-05" db="EMBL/GenBank/DDBJ databases">
        <title>Genome sequencing and assembly of the regulated plant pathogen Lachnellula willkommii and related sister species for the development of diagnostic species identification markers.</title>
        <authorList>
            <person name="Giroux E."/>
            <person name="Bilodeau G."/>
        </authorList>
    </citation>
    <scope>NUCLEOTIDE SEQUENCE [LARGE SCALE GENOMIC DNA]</scope>
    <source>
        <strain evidence="1 2">CBS 172.35</strain>
    </source>
</reference>
<dbReference type="InterPro" id="IPR036526">
    <property type="entry name" value="C-N_Hydrolase_sf"/>
</dbReference>
<evidence type="ECO:0000313" key="1">
    <source>
        <dbReference type="EMBL" id="TVY89940.1"/>
    </source>
</evidence>
<name>A0A559MAH6_9HELO</name>
<gene>
    <name evidence="1" type="ORF">LAWI1_G005952</name>
</gene>
<sequence>MASIFAAVKAAGFSSCWDTARGTAAASTWPILPSPEGTIFSHRIAARYSPARLSSAPSGATATFRLAESENSNRYTVWKSRGVVLFRALPASAEVLPVQYLLSEQIRVASWLAFFEGSPMESLLAGWSMALEGQCFVSVSTRVVRRRIWILGVLDKFAGGFAKIYGPDGKELVEASAPGEERILQANIVLSDIDFSKALLDPVGLYSRLDMLSLPVNAKEGKHVVEKQVFGLQQLGIYMALSYKLMVLLLLAMKELSQSGDDLSIPILSICSPVAALEVKINSPGADERAHNANARIVDEQATKSMLSAMNAALGAIDTAKTLNLPRHQNTLNSKVPQLSNTNPELAVGEDGSAKNMLDTVIDKAQVPIGSNRQFVDEKATKDVNAAMGAAAAPSTRRNTPWLLTP</sequence>
<dbReference type="Proteomes" id="UP000315522">
    <property type="component" value="Unassembled WGS sequence"/>
</dbReference>
<dbReference type="SUPFAM" id="SSF56317">
    <property type="entry name" value="Carbon-nitrogen hydrolase"/>
    <property type="match status" value="1"/>
</dbReference>
<organism evidence="1 2">
    <name type="scientific">Lachnellula willkommii</name>
    <dbReference type="NCBI Taxonomy" id="215461"/>
    <lineage>
        <taxon>Eukaryota</taxon>
        <taxon>Fungi</taxon>
        <taxon>Dikarya</taxon>
        <taxon>Ascomycota</taxon>
        <taxon>Pezizomycotina</taxon>
        <taxon>Leotiomycetes</taxon>
        <taxon>Helotiales</taxon>
        <taxon>Lachnaceae</taxon>
        <taxon>Lachnellula</taxon>
    </lineage>
</organism>
<protein>
    <submittedName>
        <fullName evidence="1">Nitrilase</fullName>
    </submittedName>
</protein>